<feature type="transmembrane region" description="Helical" evidence="2">
    <location>
        <begin position="158"/>
        <end position="179"/>
    </location>
</feature>
<evidence type="ECO:0000313" key="3">
    <source>
        <dbReference type="EMBL" id="GIQ88400.1"/>
    </source>
</evidence>
<feature type="transmembrane region" description="Helical" evidence="2">
    <location>
        <begin position="47"/>
        <end position="67"/>
    </location>
</feature>
<proteinExistence type="predicted"/>
<keyword evidence="2" id="KW-0812">Transmembrane</keyword>
<evidence type="ECO:0000256" key="1">
    <source>
        <dbReference type="SAM" id="MobiDB-lite"/>
    </source>
</evidence>
<dbReference type="AlphaFoldDB" id="A0A9K3D4S6"/>
<dbReference type="Proteomes" id="UP000265618">
    <property type="component" value="Unassembled WGS sequence"/>
</dbReference>
<feature type="region of interest" description="Disordered" evidence="1">
    <location>
        <begin position="244"/>
        <end position="263"/>
    </location>
</feature>
<reference evidence="3 4" key="1">
    <citation type="journal article" date="2018" name="PLoS ONE">
        <title>The draft genome of Kipferlia bialata reveals reductive genome evolution in fornicate parasites.</title>
        <authorList>
            <person name="Tanifuji G."/>
            <person name="Takabayashi S."/>
            <person name="Kume K."/>
            <person name="Takagi M."/>
            <person name="Nakayama T."/>
            <person name="Kamikawa R."/>
            <person name="Inagaki Y."/>
            <person name="Hashimoto T."/>
        </authorList>
    </citation>
    <scope>NUCLEOTIDE SEQUENCE [LARGE SCALE GENOMIC DNA]</scope>
    <source>
        <strain evidence="3">NY0173</strain>
    </source>
</reference>
<dbReference type="EMBL" id="BDIP01004038">
    <property type="protein sequence ID" value="GIQ88400.1"/>
    <property type="molecule type" value="Genomic_DNA"/>
</dbReference>
<comment type="caution">
    <text evidence="3">The sequence shown here is derived from an EMBL/GenBank/DDBJ whole genome shotgun (WGS) entry which is preliminary data.</text>
</comment>
<feature type="compositionally biased region" description="Pro residues" evidence="1">
    <location>
        <begin position="254"/>
        <end position="263"/>
    </location>
</feature>
<name>A0A9K3D4S6_9EUKA</name>
<feature type="non-terminal residue" evidence="3">
    <location>
        <position position="398"/>
    </location>
</feature>
<keyword evidence="4" id="KW-1185">Reference proteome</keyword>
<evidence type="ECO:0000256" key="2">
    <source>
        <dbReference type="SAM" id="Phobius"/>
    </source>
</evidence>
<keyword evidence="2" id="KW-1133">Transmembrane helix</keyword>
<keyword evidence="2" id="KW-0472">Membrane</keyword>
<protein>
    <submittedName>
        <fullName evidence="3">Uncharacterized protein</fullName>
    </submittedName>
</protein>
<organism evidence="3 4">
    <name type="scientific">Kipferlia bialata</name>
    <dbReference type="NCBI Taxonomy" id="797122"/>
    <lineage>
        <taxon>Eukaryota</taxon>
        <taxon>Metamonada</taxon>
        <taxon>Carpediemonas-like organisms</taxon>
        <taxon>Kipferlia</taxon>
    </lineage>
</organism>
<feature type="transmembrane region" description="Helical" evidence="2">
    <location>
        <begin position="12"/>
        <end position="35"/>
    </location>
</feature>
<accession>A0A9K3D4S6</accession>
<evidence type="ECO:0000313" key="4">
    <source>
        <dbReference type="Proteomes" id="UP000265618"/>
    </source>
</evidence>
<feature type="transmembrane region" description="Helical" evidence="2">
    <location>
        <begin position="133"/>
        <end position="152"/>
    </location>
</feature>
<feature type="transmembrane region" description="Helical" evidence="2">
    <location>
        <begin position="79"/>
        <end position="98"/>
    </location>
</feature>
<gene>
    <name evidence="3" type="ORF">KIPB_010643</name>
</gene>
<sequence>MGLLRTGPRHRTAFFVSPGNVYLSILYVLAVGSLIPYRLFRDVGSSTSAQVAADAVTLAVALVLLWIQTVSQYQSMVSFTILITTALGISLLSLLNNTLSDTPVFLYCELNCTLCLAVFHLEANSPLLRHSMHVSLAVLIALVAVVYSVSIIGTSSPLFVFLAGPLTTGSLLALVGTGVHKSCERANTMQYEISNMNTAVQSALAVFFSAVPKATRHYVTQSKSPSLAVLEVAEAQTVLGQGALSSTHNTPVTTPNPTPGPSPLAPRRHALPLLPTIPDSEDTCTTEGGGEPLVPAGDRQMSVILPTTSTAGSVPSSVRHGLITAEHDCVVAFIGVTTKWGSVPTAAYIRDLSILMCLIDDVIAETQGMQKVKACDGCVIVRQAGKVQAGPKDSLDEQ</sequence>